<dbReference type="Proteomes" id="UP001618531">
    <property type="component" value="Unassembled WGS sequence"/>
</dbReference>
<name>A0ABW8HWS0_9BACL</name>
<reference evidence="1 2" key="1">
    <citation type="submission" date="2024-11" db="EMBL/GenBank/DDBJ databases">
        <title>Identification and Characterization of a Novel Fosfomycin Bacillithiol Transferase FosB8 in Paenibacillus illinoisensis.</title>
        <authorList>
            <person name="Lu W."/>
        </authorList>
    </citation>
    <scope>NUCLEOTIDE SEQUENCE [LARGE SCALE GENOMIC DNA]</scope>
    <source>
        <strain evidence="1 2">WP77</strain>
    </source>
</reference>
<evidence type="ECO:0000313" key="2">
    <source>
        <dbReference type="Proteomes" id="UP001618531"/>
    </source>
</evidence>
<dbReference type="SUPFAM" id="SSF51126">
    <property type="entry name" value="Pectin lyase-like"/>
    <property type="match status" value="1"/>
</dbReference>
<keyword evidence="2" id="KW-1185">Reference proteome</keyword>
<sequence>MLNKQDNNLLTDQQDVTTPEIVTLLSIGATAGSVQYPSEPTGTDIEITLNYGGSTDATQGTFNTFIVDLNGKKSVLPGVRNNINIAQITQASVGDLVSYIIPVGCILRIEYTAPNGGGTLSIKGVLGMMSKEFLFASAALEAAKVTDRVIIDLFNAPLDRTGVTDSSDIIQQYINRALKDYQVVGRNTSSKTFSTVELTLPRGQYLIDKTIVIDCSLVNNLSVSDTITLHIKGGGGGPSGTVIAIGPNATQMFDMKYGQIIMEGFKFFGKGTAIFAKVGRTQREQMGTNPLGDVMLKQSHFRDCEWYYWNKVFEVGHMFDVKFDNCGFFNFGGTSPVAFDVLKHSVDPTNNLMFYRCHMEQLPGGVFLRSIGGAAALQHNNYGFFGCHFETRNWDTTLVELEHTHRIGFYNCQFTHNNTQGAGRSITEATAKPMFRFRNSSAILFENCTISRQDVSNPAALASKVFELGSTSGGIRIVGGILDPGLNVPTSINDLWQSQADLPYVDNGETPLQITGPLVDPRYPPMFPDKMSLSSPTARTRKWGWMHKPATNELEFGYTQSTDKNYDWSDYSMKLTTEGVLSSTSRAGKKKTIANAATATWTIPSAGNASRRGIFTVWATHNSDCFAIFFSSGQTLFPISVGSTANLSTAEGTEAGKLNIYLGANGNITVKNLLGTNRDVVLSHEGITV</sequence>
<organism evidence="1 2">
    <name type="scientific">Paenibacillus illinoisensis</name>
    <dbReference type="NCBI Taxonomy" id="59845"/>
    <lineage>
        <taxon>Bacteria</taxon>
        <taxon>Bacillati</taxon>
        <taxon>Bacillota</taxon>
        <taxon>Bacilli</taxon>
        <taxon>Bacillales</taxon>
        <taxon>Paenibacillaceae</taxon>
        <taxon>Paenibacillus</taxon>
    </lineage>
</organism>
<dbReference type="RefSeq" id="WP_402876569.1">
    <property type="nucleotide sequence ID" value="NZ_JBIYSL010000004.1"/>
</dbReference>
<proteinExistence type="predicted"/>
<accession>A0ABW8HWS0</accession>
<evidence type="ECO:0008006" key="3">
    <source>
        <dbReference type="Google" id="ProtNLM"/>
    </source>
</evidence>
<comment type="caution">
    <text evidence="1">The sequence shown here is derived from an EMBL/GenBank/DDBJ whole genome shotgun (WGS) entry which is preliminary data.</text>
</comment>
<dbReference type="InterPro" id="IPR011050">
    <property type="entry name" value="Pectin_lyase_fold/virulence"/>
</dbReference>
<gene>
    <name evidence="1" type="ORF">ACINKY_18115</name>
</gene>
<evidence type="ECO:0000313" key="1">
    <source>
        <dbReference type="EMBL" id="MFK0524110.1"/>
    </source>
</evidence>
<protein>
    <recommendedName>
        <fullName evidence="3">Pectate lyase superfamily protein domain-containing protein</fullName>
    </recommendedName>
</protein>
<dbReference type="EMBL" id="JBIYSL010000004">
    <property type="protein sequence ID" value="MFK0524110.1"/>
    <property type="molecule type" value="Genomic_DNA"/>
</dbReference>